<accession>A0A4R9K4Z7</accession>
<dbReference type="EC" id="2.7.4.8" evidence="2 9"/>
<evidence type="ECO:0000313" key="11">
    <source>
        <dbReference type="EMBL" id="TGL61232.1"/>
    </source>
</evidence>
<evidence type="ECO:0000313" key="12">
    <source>
        <dbReference type="Proteomes" id="UP000297693"/>
    </source>
</evidence>
<name>A0A4R9K4Z7_9LEPT</name>
<evidence type="ECO:0000256" key="9">
    <source>
        <dbReference type="HAMAP-Rule" id="MF_00328"/>
    </source>
</evidence>
<dbReference type="HAMAP" id="MF_00328">
    <property type="entry name" value="Guanylate_kinase"/>
    <property type="match status" value="1"/>
</dbReference>
<dbReference type="FunFam" id="3.30.63.10:FF:000002">
    <property type="entry name" value="Guanylate kinase 1"/>
    <property type="match status" value="1"/>
</dbReference>
<sequence>MNPVPNLYIISSVAGGGKSTIIERILKDHPDFYFSISCTTREPRPGDVPGKNYHFLSIEEFKKRIEDDGFYEWAEVHGNFYGTPKGPIMEAIANQKVVLLDLDVQGARTVKKKRPDSVTIFIEPPSQEVWIERLIKRGTDPKKSIEKRIENGLKELEEAPNFDYIVVNDQLEKAILDVKAILYSDFGSTSSSSKDLP</sequence>
<dbReference type="GO" id="GO:0004385">
    <property type="term" value="F:GMP kinase activity"/>
    <property type="evidence" value="ECO:0007669"/>
    <property type="project" value="UniProtKB-UniRule"/>
</dbReference>
<dbReference type="InterPro" id="IPR008145">
    <property type="entry name" value="GK/Ca_channel_bsu"/>
</dbReference>
<comment type="similarity">
    <text evidence="1 9">Belongs to the guanylate kinase family.</text>
</comment>
<evidence type="ECO:0000256" key="2">
    <source>
        <dbReference type="ARBA" id="ARBA00012961"/>
    </source>
</evidence>
<evidence type="ECO:0000256" key="5">
    <source>
        <dbReference type="ARBA" id="ARBA00022741"/>
    </source>
</evidence>
<evidence type="ECO:0000256" key="3">
    <source>
        <dbReference type="ARBA" id="ARBA00016296"/>
    </source>
</evidence>
<evidence type="ECO:0000256" key="8">
    <source>
        <dbReference type="ARBA" id="ARBA00030128"/>
    </source>
</evidence>
<dbReference type="CDD" id="cd00071">
    <property type="entry name" value="GMPK"/>
    <property type="match status" value="1"/>
</dbReference>
<dbReference type="OrthoDB" id="9808150at2"/>
<dbReference type="EMBL" id="RQGD01000020">
    <property type="protein sequence ID" value="TGL61232.1"/>
    <property type="molecule type" value="Genomic_DNA"/>
</dbReference>
<gene>
    <name evidence="9" type="primary">gmk</name>
    <name evidence="11" type="ORF">EHQ58_05490</name>
</gene>
<dbReference type="GO" id="GO:0005829">
    <property type="term" value="C:cytosol"/>
    <property type="evidence" value="ECO:0007669"/>
    <property type="project" value="TreeGrafter"/>
</dbReference>
<dbReference type="PROSITE" id="PS50052">
    <property type="entry name" value="GUANYLATE_KINASE_2"/>
    <property type="match status" value="1"/>
</dbReference>
<dbReference type="InterPro" id="IPR020590">
    <property type="entry name" value="Guanylate_kinase_CS"/>
</dbReference>
<dbReference type="Pfam" id="PF00625">
    <property type="entry name" value="Guanylate_kin"/>
    <property type="match status" value="1"/>
</dbReference>
<dbReference type="AlphaFoldDB" id="A0A4R9K4Z7"/>
<keyword evidence="7 9" id="KW-0067">ATP-binding</keyword>
<keyword evidence="6 9" id="KW-0418">Kinase</keyword>
<dbReference type="InterPro" id="IPR027417">
    <property type="entry name" value="P-loop_NTPase"/>
</dbReference>
<keyword evidence="12" id="KW-1185">Reference proteome</keyword>
<feature type="binding site" evidence="9">
    <location>
        <begin position="12"/>
        <end position="19"/>
    </location>
    <ligand>
        <name>ATP</name>
        <dbReference type="ChEBI" id="CHEBI:30616"/>
    </ligand>
</feature>
<keyword evidence="4 9" id="KW-0808">Transferase</keyword>
<evidence type="ECO:0000259" key="10">
    <source>
        <dbReference type="PROSITE" id="PS50052"/>
    </source>
</evidence>
<dbReference type="GO" id="GO:0005524">
    <property type="term" value="F:ATP binding"/>
    <property type="evidence" value="ECO:0007669"/>
    <property type="project" value="UniProtKB-UniRule"/>
</dbReference>
<dbReference type="Gene3D" id="3.40.50.300">
    <property type="entry name" value="P-loop containing nucleotide triphosphate hydrolases"/>
    <property type="match status" value="1"/>
</dbReference>
<dbReference type="NCBIfam" id="TIGR03263">
    <property type="entry name" value="guanyl_kin"/>
    <property type="match status" value="1"/>
</dbReference>
<comment type="subcellular location">
    <subcellularLocation>
        <location evidence="9">Cytoplasm</location>
    </subcellularLocation>
</comment>
<dbReference type="InterPro" id="IPR017665">
    <property type="entry name" value="Guanylate_kinase"/>
</dbReference>
<keyword evidence="5 9" id="KW-0547">Nucleotide-binding</keyword>
<comment type="catalytic activity">
    <reaction evidence="9">
        <text>GMP + ATP = GDP + ADP</text>
        <dbReference type="Rhea" id="RHEA:20780"/>
        <dbReference type="ChEBI" id="CHEBI:30616"/>
        <dbReference type="ChEBI" id="CHEBI:58115"/>
        <dbReference type="ChEBI" id="CHEBI:58189"/>
        <dbReference type="ChEBI" id="CHEBI:456216"/>
        <dbReference type="EC" id="2.7.4.8"/>
    </reaction>
</comment>
<feature type="domain" description="Guanylate kinase-like" evidence="10">
    <location>
        <begin position="5"/>
        <end position="183"/>
    </location>
</feature>
<evidence type="ECO:0000256" key="1">
    <source>
        <dbReference type="ARBA" id="ARBA00005790"/>
    </source>
</evidence>
<organism evidence="11 12">
    <name type="scientific">Leptospira ognonensis</name>
    <dbReference type="NCBI Taxonomy" id="2484945"/>
    <lineage>
        <taxon>Bacteria</taxon>
        <taxon>Pseudomonadati</taxon>
        <taxon>Spirochaetota</taxon>
        <taxon>Spirochaetia</taxon>
        <taxon>Leptospirales</taxon>
        <taxon>Leptospiraceae</taxon>
        <taxon>Leptospira</taxon>
    </lineage>
</organism>
<evidence type="ECO:0000256" key="6">
    <source>
        <dbReference type="ARBA" id="ARBA00022777"/>
    </source>
</evidence>
<protein>
    <recommendedName>
        <fullName evidence="3 9">Guanylate kinase</fullName>
        <ecNumber evidence="2 9">2.7.4.8</ecNumber>
    </recommendedName>
    <alternativeName>
        <fullName evidence="8 9">GMP kinase</fullName>
    </alternativeName>
</protein>
<dbReference type="Gene3D" id="3.30.63.10">
    <property type="entry name" value="Guanylate Kinase phosphate binding domain"/>
    <property type="match status" value="1"/>
</dbReference>
<dbReference type="SMART" id="SM00072">
    <property type="entry name" value="GuKc"/>
    <property type="match status" value="1"/>
</dbReference>
<dbReference type="PROSITE" id="PS00856">
    <property type="entry name" value="GUANYLATE_KINASE_1"/>
    <property type="match status" value="1"/>
</dbReference>
<reference evidence="11" key="1">
    <citation type="journal article" date="2019" name="PLoS Negl. Trop. Dis.">
        <title>Revisiting the worldwide diversity of Leptospira species in the environment.</title>
        <authorList>
            <person name="Vincent A.T."/>
            <person name="Schiettekatte O."/>
            <person name="Bourhy P."/>
            <person name="Veyrier F.J."/>
            <person name="Picardeau M."/>
        </authorList>
    </citation>
    <scope>NUCLEOTIDE SEQUENCE [LARGE SCALE GENOMIC DNA]</scope>
    <source>
        <strain evidence="11">201702476</strain>
    </source>
</reference>
<dbReference type="InterPro" id="IPR008144">
    <property type="entry name" value="Guanylate_kin-like_dom"/>
</dbReference>
<dbReference type="Proteomes" id="UP000297693">
    <property type="component" value="Unassembled WGS sequence"/>
</dbReference>
<evidence type="ECO:0000256" key="4">
    <source>
        <dbReference type="ARBA" id="ARBA00022679"/>
    </source>
</evidence>
<dbReference type="RefSeq" id="WP_135622873.1">
    <property type="nucleotide sequence ID" value="NZ_RQGD01000020.1"/>
</dbReference>
<proteinExistence type="inferred from homology"/>
<evidence type="ECO:0000256" key="7">
    <source>
        <dbReference type="ARBA" id="ARBA00022840"/>
    </source>
</evidence>
<dbReference type="PANTHER" id="PTHR23117">
    <property type="entry name" value="GUANYLATE KINASE-RELATED"/>
    <property type="match status" value="1"/>
</dbReference>
<comment type="caution">
    <text evidence="11">The sequence shown here is derived from an EMBL/GenBank/DDBJ whole genome shotgun (WGS) entry which is preliminary data.</text>
</comment>
<dbReference type="SUPFAM" id="SSF52540">
    <property type="entry name" value="P-loop containing nucleoside triphosphate hydrolases"/>
    <property type="match status" value="1"/>
</dbReference>
<dbReference type="PANTHER" id="PTHR23117:SF13">
    <property type="entry name" value="GUANYLATE KINASE"/>
    <property type="match status" value="1"/>
</dbReference>
<keyword evidence="9" id="KW-0963">Cytoplasm</keyword>
<comment type="function">
    <text evidence="9">Essential for recycling GMP and indirectly, cGMP.</text>
</comment>